<dbReference type="SUPFAM" id="SSF47384">
    <property type="entry name" value="Homodimeric domain of signal transducing histidine kinase"/>
    <property type="match status" value="1"/>
</dbReference>
<proteinExistence type="predicted"/>
<feature type="domain" description="PAC" evidence="11">
    <location>
        <begin position="529"/>
        <end position="581"/>
    </location>
</feature>
<comment type="catalytic activity">
    <reaction evidence="1">
        <text>ATP + protein L-histidine = ADP + protein N-phospho-L-histidine.</text>
        <dbReference type="EC" id="2.7.13.3"/>
    </reaction>
</comment>
<dbReference type="InterPro" id="IPR003594">
    <property type="entry name" value="HATPase_dom"/>
</dbReference>
<evidence type="ECO:0000256" key="3">
    <source>
        <dbReference type="ARBA" id="ARBA00022553"/>
    </source>
</evidence>
<name>Q2IFD9_ANADE</name>
<dbReference type="SUPFAM" id="SSF55785">
    <property type="entry name" value="PYP-like sensor domain (PAS domain)"/>
    <property type="match status" value="5"/>
</dbReference>
<dbReference type="HOGENOM" id="CLU_000445_114_15_7"/>
<dbReference type="SMART" id="SM00387">
    <property type="entry name" value="HATPase_c"/>
    <property type="match status" value="1"/>
</dbReference>
<dbReference type="GO" id="GO:0005886">
    <property type="term" value="C:plasma membrane"/>
    <property type="evidence" value="ECO:0007669"/>
    <property type="project" value="TreeGrafter"/>
</dbReference>
<dbReference type="PROSITE" id="PS50113">
    <property type="entry name" value="PAC"/>
    <property type="match status" value="4"/>
</dbReference>
<evidence type="ECO:0000259" key="8">
    <source>
        <dbReference type="PROSITE" id="PS50109"/>
    </source>
</evidence>
<dbReference type="AlphaFoldDB" id="Q2IFD9"/>
<sequence length="1088" mass="120424">MAGSLGASSPGRRASLPGRCRDRPACRGPPRSPVPGCGGIRHVPTCVSWSSNADCMDRDPGHTHEEAAHALELLEFGDAFFELDAQWRIVRVNRRQEELSRKPRSETVGRTLAEVWPELAGPESRYRREYDRCMRERVPVQFQAYYAPLDLWTGVTAYPVSAGGIAVFFRDITRIKRAEQEQTRLAAIVESTDDAIVAKDLDGVILTWNRAAERLFGYAADEVVGRSVTLLIPPDRRHEEAEILAELRAGRRVEHFETQRVRKDGTRLDVSVTVSPVRDEEGRLVGASKIVRDISEQKRSEAVLAAALGRAQEERRRLAAVLEALPAGVVITDAEGGFTEVNAEFKRIWGTPPNPQRMSEYAAWRGWWPDGRPVETREWALSRALSTGDVIVPGDIVDIEKFDGSGRATIINAAAPIRNAEGTIVGAVLAEVDVTEQRRVEDALRRAEEAARASEARFRSVFEQAAVGMGRVRFDDGRWIDVNDAFCRMLGRSREDMLSTPWPAMTHPEDLELDLGPFRRMSAGELDSYTIEKRFLHADGHEVWAKLTLSLVRDARGRPDYEIAIIEDIGDRKRAETALREHEERLRAVMEHMAEGLVIFDPSGNITYQNPASVSIHDRRLAGERRRLDQLVLNWRVRRYPEGIEVPPRDWAIPRVLRGERVQNERFFVDCVEDPGRSFVGIYSGSPVHDAGGKLAYGFLTIEEITEQARAESALRDANEKLREVDRRKDEFLGMLSHELRNPLAPIRNSLYILDHAEPAGQQARRAKDIVARQVEHLTRLVDDLLDVTRIARGKIELRREDLDVVGLARRVAEDHRSLMQGRGVELTIDLLPGALTVNGDPARLTQVLGNLLNNAAKFTPPGGRVTLSVRAEGDRAALRVRDTGPGIAPDVLPTIFEPFFQAKQTLARSEGGLGLGLALVKGLVALHGGEVHAYSAGQGQGTEFVVTVPLAGRGLPAPGEERAAAGAAAAQVHRVLVIDDNRDAADTVAELLAMLGHQVEVAYDAFDALAKVRERVPDVVLCDIGLPGMDGYEFARQFRALTAGRHVRLVALSGYAQPEDIARATEAGFDAHIAKPPDPAHLERLVS</sequence>
<organism evidence="12 13">
    <name type="scientific">Anaeromyxobacter dehalogenans (strain 2CP-C)</name>
    <dbReference type="NCBI Taxonomy" id="290397"/>
    <lineage>
        <taxon>Bacteria</taxon>
        <taxon>Pseudomonadati</taxon>
        <taxon>Myxococcota</taxon>
        <taxon>Myxococcia</taxon>
        <taxon>Myxococcales</taxon>
        <taxon>Cystobacterineae</taxon>
        <taxon>Anaeromyxobacteraceae</taxon>
        <taxon>Anaeromyxobacter</taxon>
    </lineage>
</organism>
<dbReference type="EMBL" id="CP000251">
    <property type="protein sequence ID" value="ABC83295.1"/>
    <property type="molecule type" value="Genomic_DNA"/>
</dbReference>
<dbReference type="eggNOG" id="COG0784">
    <property type="taxonomic scope" value="Bacteria"/>
</dbReference>
<dbReference type="eggNOG" id="COG2461">
    <property type="taxonomic scope" value="Bacteria"/>
</dbReference>
<feature type="modified residue" description="4-aspartylphosphate" evidence="6">
    <location>
        <position position="1024"/>
    </location>
</feature>
<dbReference type="eggNOG" id="COG2205">
    <property type="taxonomic scope" value="Bacteria"/>
</dbReference>
<dbReference type="SMART" id="SM00086">
    <property type="entry name" value="PAC"/>
    <property type="match status" value="2"/>
</dbReference>
<dbReference type="GO" id="GO:0006355">
    <property type="term" value="P:regulation of DNA-templated transcription"/>
    <property type="evidence" value="ECO:0007669"/>
    <property type="project" value="InterPro"/>
</dbReference>
<dbReference type="NCBIfam" id="TIGR00229">
    <property type="entry name" value="sensory_box"/>
    <property type="match status" value="2"/>
</dbReference>
<dbReference type="InterPro" id="IPR000700">
    <property type="entry name" value="PAS-assoc_C"/>
</dbReference>
<dbReference type="SMART" id="SM00388">
    <property type="entry name" value="HisKA"/>
    <property type="match status" value="1"/>
</dbReference>
<dbReference type="PROSITE" id="PS50109">
    <property type="entry name" value="HIS_KIN"/>
    <property type="match status" value="1"/>
</dbReference>
<dbReference type="GO" id="GO:0009927">
    <property type="term" value="F:histidine phosphotransfer kinase activity"/>
    <property type="evidence" value="ECO:0007669"/>
    <property type="project" value="TreeGrafter"/>
</dbReference>
<dbReference type="Pfam" id="PF13188">
    <property type="entry name" value="PAS_8"/>
    <property type="match status" value="1"/>
</dbReference>
<dbReference type="PRINTS" id="PR00344">
    <property type="entry name" value="BCTRLSENSOR"/>
</dbReference>
<reference evidence="12" key="1">
    <citation type="submission" date="2006-01" db="EMBL/GenBank/DDBJ databases">
        <title>Complete sequence of Anaeromyxobacter dehalogenans 2CP-C.</title>
        <authorList>
            <consortium name="US DOE Joint Genome Institute"/>
            <person name="Copeland A."/>
            <person name="Lucas S."/>
            <person name="Lapidus A."/>
            <person name="Barry K."/>
            <person name="Detter J.C."/>
            <person name="Glavina T."/>
            <person name="Hammon N."/>
            <person name="Israni S."/>
            <person name="Pitluck S."/>
            <person name="Brettin T."/>
            <person name="Bruce D."/>
            <person name="Han C."/>
            <person name="Tapia R."/>
            <person name="Gilna P."/>
            <person name="Kiss H."/>
            <person name="Schmutz J."/>
            <person name="Larimer F."/>
            <person name="Land M."/>
            <person name="Kyrpides N."/>
            <person name="Anderson I."/>
            <person name="Sanford R.A."/>
            <person name="Ritalahti K.M."/>
            <person name="Thomas H.S."/>
            <person name="Kirby J.R."/>
            <person name="Zhulin I.B."/>
            <person name="Loeffler F.E."/>
            <person name="Richardson P."/>
        </authorList>
    </citation>
    <scope>NUCLEOTIDE SEQUENCE</scope>
    <source>
        <strain evidence="12">2CP-C</strain>
    </source>
</reference>
<dbReference type="Pfam" id="PF08447">
    <property type="entry name" value="PAS_3"/>
    <property type="match status" value="1"/>
</dbReference>
<evidence type="ECO:0000256" key="1">
    <source>
        <dbReference type="ARBA" id="ARBA00000085"/>
    </source>
</evidence>
<dbReference type="FunFam" id="3.30.565.10:FF:000006">
    <property type="entry name" value="Sensor histidine kinase WalK"/>
    <property type="match status" value="1"/>
</dbReference>
<dbReference type="InterPro" id="IPR035965">
    <property type="entry name" value="PAS-like_dom_sf"/>
</dbReference>
<dbReference type="Proteomes" id="UP000001935">
    <property type="component" value="Chromosome"/>
</dbReference>
<dbReference type="EC" id="2.7.13.3" evidence="2"/>
<evidence type="ECO:0000259" key="9">
    <source>
        <dbReference type="PROSITE" id="PS50110"/>
    </source>
</evidence>
<dbReference type="PANTHER" id="PTHR43047:SF72">
    <property type="entry name" value="OSMOSENSING HISTIDINE PROTEIN KINASE SLN1"/>
    <property type="match status" value="1"/>
</dbReference>
<evidence type="ECO:0000259" key="11">
    <source>
        <dbReference type="PROSITE" id="PS50113"/>
    </source>
</evidence>
<evidence type="ECO:0000256" key="5">
    <source>
        <dbReference type="ARBA" id="ARBA00022777"/>
    </source>
</evidence>
<evidence type="ECO:0000256" key="6">
    <source>
        <dbReference type="PROSITE-ProRule" id="PRU00169"/>
    </source>
</evidence>
<dbReference type="Pfam" id="PF00072">
    <property type="entry name" value="Response_reg"/>
    <property type="match status" value="1"/>
</dbReference>
<dbReference type="PANTHER" id="PTHR43047">
    <property type="entry name" value="TWO-COMPONENT HISTIDINE PROTEIN KINASE"/>
    <property type="match status" value="1"/>
</dbReference>
<dbReference type="Gene3D" id="3.40.50.2300">
    <property type="match status" value="1"/>
</dbReference>
<dbReference type="CDD" id="cd00130">
    <property type="entry name" value="PAS"/>
    <property type="match status" value="2"/>
</dbReference>
<dbReference type="Pfam" id="PF00989">
    <property type="entry name" value="PAS"/>
    <property type="match status" value="1"/>
</dbReference>
<feature type="domain" description="PAC" evidence="11">
    <location>
        <begin position="254"/>
        <end position="306"/>
    </location>
</feature>
<feature type="region of interest" description="Disordered" evidence="7">
    <location>
        <begin position="1"/>
        <end position="33"/>
    </location>
</feature>
<dbReference type="InterPro" id="IPR000014">
    <property type="entry name" value="PAS"/>
</dbReference>
<dbReference type="Gene3D" id="3.30.450.20">
    <property type="entry name" value="PAS domain"/>
    <property type="match status" value="5"/>
</dbReference>
<dbReference type="InterPro" id="IPR013655">
    <property type="entry name" value="PAS_fold_3"/>
</dbReference>
<keyword evidence="3 6" id="KW-0597">Phosphoprotein</keyword>
<feature type="domain" description="PAS" evidence="10">
    <location>
        <begin position="454"/>
        <end position="512"/>
    </location>
</feature>
<keyword evidence="4 12" id="KW-0808">Transferase</keyword>
<dbReference type="Pfam" id="PF02518">
    <property type="entry name" value="HATPase_c"/>
    <property type="match status" value="1"/>
</dbReference>
<dbReference type="eggNOG" id="COG5002">
    <property type="taxonomic scope" value="Bacteria"/>
</dbReference>
<dbReference type="STRING" id="290397.Adeh_3529"/>
<gene>
    <name evidence="12" type="ordered locus">Adeh_3529</name>
</gene>
<dbReference type="Pfam" id="PF00512">
    <property type="entry name" value="HisKA"/>
    <property type="match status" value="1"/>
</dbReference>
<evidence type="ECO:0000313" key="13">
    <source>
        <dbReference type="Proteomes" id="UP000001935"/>
    </source>
</evidence>
<dbReference type="InterPro" id="IPR013656">
    <property type="entry name" value="PAS_4"/>
</dbReference>
<dbReference type="CDD" id="cd18773">
    <property type="entry name" value="PDC1_HK_sensor"/>
    <property type="match status" value="1"/>
</dbReference>
<evidence type="ECO:0000256" key="7">
    <source>
        <dbReference type="SAM" id="MobiDB-lite"/>
    </source>
</evidence>
<dbReference type="InterPro" id="IPR003661">
    <property type="entry name" value="HisK_dim/P_dom"/>
</dbReference>
<dbReference type="CDD" id="cd00082">
    <property type="entry name" value="HisKA"/>
    <property type="match status" value="1"/>
</dbReference>
<dbReference type="SUPFAM" id="SSF55874">
    <property type="entry name" value="ATPase domain of HSP90 chaperone/DNA topoisomerase II/histidine kinase"/>
    <property type="match status" value="1"/>
</dbReference>
<accession>Q2IFD9</accession>
<feature type="domain" description="PAC" evidence="11">
    <location>
        <begin position="662"/>
        <end position="717"/>
    </location>
</feature>
<dbReference type="CDD" id="cd17580">
    <property type="entry name" value="REC_2_DhkD-like"/>
    <property type="match status" value="1"/>
</dbReference>
<feature type="domain" description="Histidine kinase" evidence="8">
    <location>
        <begin position="735"/>
        <end position="953"/>
    </location>
</feature>
<feature type="domain" description="PAS" evidence="10">
    <location>
        <begin position="181"/>
        <end position="251"/>
    </location>
</feature>
<dbReference type="PROSITE" id="PS50112">
    <property type="entry name" value="PAS"/>
    <property type="match status" value="3"/>
</dbReference>
<dbReference type="InterPro" id="IPR036890">
    <property type="entry name" value="HATPase_C_sf"/>
</dbReference>
<dbReference type="Gene3D" id="3.30.565.10">
    <property type="entry name" value="Histidine kinase-like ATPase, C-terminal domain"/>
    <property type="match status" value="1"/>
</dbReference>
<dbReference type="CDD" id="cd00075">
    <property type="entry name" value="HATPase"/>
    <property type="match status" value="1"/>
</dbReference>
<evidence type="ECO:0000256" key="2">
    <source>
        <dbReference type="ARBA" id="ARBA00012438"/>
    </source>
</evidence>
<dbReference type="InterPro" id="IPR004358">
    <property type="entry name" value="Sig_transdc_His_kin-like_C"/>
</dbReference>
<dbReference type="InterPro" id="IPR036097">
    <property type="entry name" value="HisK_dim/P_sf"/>
</dbReference>
<dbReference type="InterPro" id="IPR005467">
    <property type="entry name" value="His_kinase_dom"/>
</dbReference>
<evidence type="ECO:0000256" key="4">
    <source>
        <dbReference type="ARBA" id="ARBA00022679"/>
    </source>
</evidence>
<dbReference type="InterPro" id="IPR001789">
    <property type="entry name" value="Sig_transdc_resp-reg_receiver"/>
</dbReference>
<dbReference type="Pfam" id="PF08448">
    <property type="entry name" value="PAS_4"/>
    <property type="match status" value="2"/>
</dbReference>
<dbReference type="GO" id="GO:0000155">
    <property type="term" value="F:phosphorelay sensor kinase activity"/>
    <property type="evidence" value="ECO:0007669"/>
    <property type="project" value="InterPro"/>
</dbReference>
<feature type="domain" description="Response regulatory" evidence="9">
    <location>
        <begin position="975"/>
        <end position="1088"/>
    </location>
</feature>
<protein>
    <recommendedName>
        <fullName evidence="2">histidine kinase</fullName>
        <ecNumber evidence="2">2.7.13.3</ecNumber>
    </recommendedName>
</protein>
<dbReference type="SMART" id="SM00448">
    <property type="entry name" value="REC"/>
    <property type="match status" value="1"/>
</dbReference>
<dbReference type="Gene3D" id="1.10.287.130">
    <property type="match status" value="1"/>
</dbReference>
<evidence type="ECO:0000313" key="12">
    <source>
        <dbReference type="EMBL" id="ABC83295.1"/>
    </source>
</evidence>
<keyword evidence="5 12" id="KW-0418">Kinase</keyword>
<dbReference type="SMART" id="SM00091">
    <property type="entry name" value="PAS"/>
    <property type="match status" value="5"/>
</dbReference>
<evidence type="ECO:0000259" key="10">
    <source>
        <dbReference type="PROSITE" id="PS50112"/>
    </source>
</evidence>
<feature type="domain" description="PAS" evidence="10">
    <location>
        <begin position="314"/>
        <end position="350"/>
    </location>
</feature>
<dbReference type="InterPro" id="IPR013767">
    <property type="entry name" value="PAS_fold"/>
</dbReference>
<dbReference type="KEGG" id="ade:Adeh_3529"/>
<dbReference type="PROSITE" id="PS50110">
    <property type="entry name" value="RESPONSE_REGULATORY"/>
    <property type="match status" value="1"/>
</dbReference>
<dbReference type="InterPro" id="IPR001610">
    <property type="entry name" value="PAC"/>
</dbReference>
<dbReference type="SUPFAM" id="SSF52172">
    <property type="entry name" value="CheY-like"/>
    <property type="match status" value="1"/>
</dbReference>
<feature type="domain" description="PAC" evidence="11">
    <location>
        <begin position="392"/>
        <end position="446"/>
    </location>
</feature>
<dbReference type="InterPro" id="IPR011006">
    <property type="entry name" value="CheY-like_superfamily"/>
</dbReference>